<name>A0A0A9HG61_ARUDO</name>
<organism evidence="1">
    <name type="scientific">Arundo donax</name>
    <name type="common">Giant reed</name>
    <name type="synonym">Donax arundinaceus</name>
    <dbReference type="NCBI Taxonomy" id="35708"/>
    <lineage>
        <taxon>Eukaryota</taxon>
        <taxon>Viridiplantae</taxon>
        <taxon>Streptophyta</taxon>
        <taxon>Embryophyta</taxon>
        <taxon>Tracheophyta</taxon>
        <taxon>Spermatophyta</taxon>
        <taxon>Magnoliopsida</taxon>
        <taxon>Liliopsida</taxon>
        <taxon>Poales</taxon>
        <taxon>Poaceae</taxon>
        <taxon>PACMAD clade</taxon>
        <taxon>Arundinoideae</taxon>
        <taxon>Arundineae</taxon>
        <taxon>Arundo</taxon>
    </lineage>
</organism>
<dbReference type="EMBL" id="GBRH01163087">
    <property type="protein sequence ID" value="JAE34809.1"/>
    <property type="molecule type" value="Transcribed_RNA"/>
</dbReference>
<evidence type="ECO:0000313" key="1">
    <source>
        <dbReference type="EMBL" id="JAE34809.1"/>
    </source>
</evidence>
<protein>
    <submittedName>
        <fullName evidence="1">Uncharacterized protein</fullName>
    </submittedName>
</protein>
<sequence>MDVKPFGSRESTPWM</sequence>
<accession>A0A0A9HG61</accession>
<reference evidence="1" key="1">
    <citation type="submission" date="2014-09" db="EMBL/GenBank/DDBJ databases">
        <authorList>
            <person name="Magalhaes I.L.F."/>
            <person name="Oliveira U."/>
            <person name="Santos F.R."/>
            <person name="Vidigal T.H.D.A."/>
            <person name="Brescovit A.D."/>
            <person name="Santos A.J."/>
        </authorList>
    </citation>
    <scope>NUCLEOTIDE SEQUENCE</scope>
    <source>
        <tissue evidence="1">Shoot tissue taken approximately 20 cm above the soil surface</tissue>
    </source>
</reference>
<reference evidence="1" key="2">
    <citation type="journal article" date="2015" name="Data Brief">
        <title>Shoot transcriptome of the giant reed, Arundo donax.</title>
        <authorList>
            <person name="Barrero R.A."/>
            <person name="Guerrero F.D."/>
            <person name="Moolhuijzen P."/>
            <person name="Goolsby J.A."/>
            <person name="Tidwell J."/>
            <person name="Bellgard S.E."/>
            <person name="Bellgard M.I."/>
        </authorList>
    </citation>
    <scope>NUCLEOTIDE SEQUENCE</scope>
    <source>
        <tissue evidence="1">Shoot tissue taken approximately 20 cm above the soil surface</tissue>
    </source>
</reference>
<proteinExistence type="predicted"/>